<dbReference type="EnsemblMetazoa" id="Aqu2.1.13875_001">
    <property type="protein sequence ID" value="Aqu2.1.13875_001"/>
    <property type="gene ID" value="Aqu2.1.13875"/>
</dbReference>
<dbReference type="Pfam" id="PF01858">
    <property type="entry name" value="RB_A"/>
    <property type="match status" value="1"/>
</dbReference>
<dbReference type="GO" id="GO:0005667">
    <property type="term" value="C:transcription regulator complex"/>
    <property type="evidence" value="ECO:0007669"/>
    <property type="project" value="TreeGrafter"/>
</dbReference>
<dbReference type="GO" id="GO:0030154">
    <property type="term" value="P:cell differentiation"/>
    <property type="evidence" value="ECO:0007669"/>
    <property type="project" value="TreeGrafter"/>
</dbReference>
<dbReference type="GO" id="GO:0000977">
    <property type="term" value="F:RNA polymerase II transcription regulatory region sequence-specific DNA binding"/>
    <property type="evidence" value="ECO:0007669"/>
    <property type="project" value="TreeGrafter"/>
</dbReference>
<dbReference type="eggNOG" id="KOG1010">
    <property type="taxonomic scope" value="Eukaryota"/>
</dbReference>
<dbReference type="Gene3D" id="1.10.472.10">
    <property type="entry name" value="Cyclin-like"/>
    <property type="match status" value="1"/>
</dbReference>
<dbReference type="InterPro" id="IPR036915">
    <property type="entry name" value="Cyclin-like_sf"/>
</dbReference>
<dbReference type="InterPro" id="IPR002720">
    <property type="entry name" value="RB_A"/>
</dbReference>
<dbReference type="PANTHER" id="PTHR13742">
    <property type="entry name" value="RETINOBLASTOMA-ASSOCIATED PROTEIN RB -RELATED"/>
    <property type="match status" value="1"/>
</dbReference>
<proteinExistence type="predicted"/>
<reference evidence="2" key="1">
    <citation type="submission" date="2017-05" db="UniProtKB">
        <authorList>
            <consortium name="EnsemblMetazoa"/>
        </authorList>
    </citation>
    <scope>IDENTIFICATION</scope>
</reference>
<dbReference type="GO" id="GO:0000785">
    <property type="term" value="C:chromatin"/>
    <property type="evidence" value="ECO:0007669"/>
    <property type="project" value="TreeGrafter"/>
</dbReference>
<dbReference type="AlphaFoldDB" id="A0A1X7TGR0"/>
<dbReference type="OrthoDB" id="844594at2759"/>
<evidence type="ECO:0000313" key="2">
    <source>
        <dbReference type="EnsemblMetazoa" id="Aqu2.1.13875_001"/>
    </source>
</evidence>
<dbReference type="GO" id="GO:0005634">
    <property type="term" value="C:nucleus"/>
    <property type="evidence" value="ECO:0007669"/>
    <property type="project" value="InterPro"/>
</dbReference>
<dbReference type="STRING" id="400682.A0A1X7TGR0"/>
<dbReference type="SMART" id="SM01368">
    <property type="entry name" value="RB_A"/>
    <property type="match status" value="1"/>
</dbReference>
<organism evidence="2">
    <name type="scientific">Amphimedon queenslandica</name>
    <name type="common">Sponge</name>
    <dbReference type="NCBI Taxonomy" id="400682"/>
    <lineage>
        <taxon>Eukaryota</taxon>
        <taxon>Metazoa</taxon>
        <taxon>Porifera</taxon>
        <taxon>Demospongiae</taxon>
        <taxon>Heteroscleromorpha</taxon>
        <taxon>Haplosclerida</taxon>
        <taxon>Niphatidae</taxon>
        <taxon>Amphimedon</taxon>
    </lineage>
</organism>
<feature type="domain" description="Retinoblastoma-associated protein A-box" evidence="1">
    <location>
        <begin position="2"/>
        <end position="147"/>
    </location>
</feature>
<sequence>MAAISKSELIWSKRSCVSDPIKSIMCRVDLMSSSFLSSFKSDLFESPDNFALVRLQLTKSLYYKLLTLIITDEEKKQKLSTNKQLSIQLMLEHDYFHKSLFALSAEMVLFSYSSHSRVFPWILSVIDIHCYHFYKVIEVIINSGAVLPSGYCEAFEQIAPKSGKSPCTIVQSHEPNFAKNEKLRKWFYHL</sequence>
<evidence type="ECO:0000259" key="1">
    <source>
        <dbReference type="SMART" id="SM01368"/>
    </source>
</evidence>
<dbReference type="InterPro" id="IPR028309">
    <property type="entry name" value="RB_fam"/>
</dbReference>
<protein>
    <recommendedName>
        <fullName evidence="1">Retinoblastoma-associated protein A-box domain-containing protein</fullName>
    </recommendedName>
</protein>
<name>A0A1X7TGR0_AMPQE</name>
<dbReference type="SUPFAM" id="SSF47954">
    <property type="entry name" value="Cyclin-like"/>
    <property type="match status" value="1"/>
</dbReference>
<dbReference type="GO" id="GO:2000134">
    <property type="term" value="P:negative regulation of G1/S transition of mitotic cell cycle"/>
    <property type="evidence" value="ECO:0007669"/>
    <property type="project" value="TreeGrafter"/>
</dbReference>
<dbReference type="GO" id="GO:0006357">
    <property type="term" value="P:regulation of transcription by RNA polymerase II"/>
    <property type="evidence" value="ECO:0007669"/>
    <property type="project" value="InterPro"/>
</dbReference>
<accession>A0A1X7TGR0</accession>
<dbReference type="InParanoid" id="A0A1X7TGR0"/>
<dbReference type="PANTHER" id="PTHR13742:SF17">
    <property type="entry name" value="RE32990P-RELATED"/>
    <property type="match status" value="1"/>
</dbReference>